<proteinExistence type="predicted"/>
<sequence length="995" mass="114179">MEGPTGDVINLILWLSKRFSHYIYLNGMSNSHYSQLVKDHVRQSRNQEGVDGNRKRRRIKKEVESIDLTIDDKDNNSASVAADNDNDNDDDDDSDDFEDVDLGPKETTKDSNDNSDSDASDFESEQRDYSFLDKPEEPEDNTITISLARPEEPKSTKKRVQFIDKEARNTRLLLHQWYLVTLICHGVIRNSWCNEPRLIALLRKSISSDVHEELKSIRSHKGISAANSVRFVGLIRQLMFDYSKKFKISKQGLIRKNWNELSIHQSNIDRNVNIDKFRQLVTRFQGSRDIGAQGFVALLRSLGLKVRLIFSLQPPDFTMITELPKIEIKNLEKEKPKPKDSKQAFLQSVKDNQASKFGHKFPNSTYPIFWIEIWNKYNKKWLSVDPIVLKIVETPPMRRKSSFEPPMSDATNNLLYVIAFDGSGKIKDVTRRYASEYNSKTVKKRVGSKSEALSIWYSKMINSFNSVISHGKITPDSLTRLDILELKEFRDRDLCEGMPNNAAGFKDHPIYALESQLRQNEIIHPKDDTTKVGTFRFKLSGKSKKSDLVPVYKRSAVHYLRSAKAWYLRGRVLKVGQQPLRIKKAKKTKRNFDEFFDDDGDDDNDDEATRLYAEFQTKLYIPPPVTNGIINKNAYGNIDIYVPTMIPDGGFLIPIDKAPVFLIEKAAKMLEVDYARAIVAFDFGKQGAKTYKKIPNAREGGVLVAEENKDAIFLVLDELIEEEEAKKRKKVELNSLTNWKFFITKLRIMKRLDKQHGKVEKSKPHKSVPQNGESDQSSDFSVYSEDEDQDSDEEFEQGGFFVGDTNNEIGSQSDQEIVMDKGDVNISTNSGDFEDFAESEKNNSSDEEGGFIPFETFDPPKISPKDTFNHFDIEETKSIESVDESTNGMHADLLDRSAYENNYRSTDDFLMDIPDDEFIMQDDGEVIYNPEREQQHQILKQENLTQNTSISDKDKNMNFISESVSKPIAEIHDHSNAQSDNGFDDEFEFEYSDDE</sequence>
<evidence type="ECO:0000313" key="1">
    <source>
        <dbReference type="EMBL" id="CAH6718392.1"/>
    </source>
</evidence>
<protein>
    <submittedName>
        <fullName evidence="1">Uncharacterized protein</fullName>
    </submittedName>
</protein>
<dbReference type="EMBL" id="CALSDN010000001">
    <property type="protein sequence ID" value="CAH6718392.1"/>
    <property type="molecule type" value="Genomic_DNA"/>
</dbReference>
<reference evidence="1" key="1">
    <citation type="submission" date="2022-06" db="EMBL/GenBank/DDBJ databases">
        <authorList>
            <person name="Legras J.-L."/>
            <person name="Devillers H."/>
            <person name="Grondin C."/>
        </authorList>
    </citation>
    <scope>NUCLEOTIDE SEQUENCE</scope>
    <source>
        <strain evidence="1">CLIB 1444</strain>
    </source>
</reference>
<gene>
    <name evidence="1" type="ORF">CLIB1444_01S05710</name>
</gene>
<keyword evidence="2" id="KW-1185">Reference proteome</keyword>
<name>A0ACA9Y0E6_9ASCO</name>
<dbReference type="Proteomes" id="UP001152531">
    <property type="component" value="Unassembled WGS sequence"/>
</dbReference>
<accession>A0ACA9Y0E6</accession>
<evidence type="ECO:0000313" key="2">
    <source>
        <dbReference type="Proteomes" id="UP001152531"/>
    </source>
</evidence>
<comment type="caution">
    <text evidence="1">The sequence shown here is derived from an EMBL/GenBank/DDBJ whole genome shotgun (WGS) entry which is preliminary data.</text>
</comment>
<organism evidence="1 2">
    <name type="scientific">[Candida] jaroonii</name>
    <dbReference type="NCBI Taxonomy" id="467808"/>
    <lineage>
        <taxon>Eukaryota</taxon>
        <taxon>Fungi</taxon>
        <taxon>Dikarya</taxon>
        <taxon>Ascomycota</taxon>
        <taxon>Saccharomycotina</taxon>
        <taxon>Pichiomycetes</taxon>
        <taxon>Debaryomycetaceae</taxon>
        <taxon>Yamadazyma</taxon>
    </lineage>
</organism>